<dbReference type="GO" id="GO:0000976">
    <property type="term" value="F:transcription cis-regulatory region binding"/>
    <property type="evidence" value="ECO:0007669"/>
    <property type="project" value="TreeGrafter"/>
</dbReference>
<dbReference type="SUPFAM" id="SSF46785">
    <property type="entry name" value="Winged helix' DNA-binding domain"/>
    <property type="match status" value="1"/>
</dbReference>
<dbReference type="PROSITE" id="PS50931">
    <property type="entry name" value="HTH_LYSR"/>
    <property type="match status" value="1"/>
</dbReference>
<evidence type="ECO:0000256" key="3">
    <source>
        <dbReference type="ARBA" id="ARBA00023125"/>
    </source>
</evidence>
<keyword evidence="4" id="KW-0804">Transcription</keyword>
<dbReference type="PANTHER" id="PTHR30126:SF4">
    <property type="entry name" value="LYSR FAMILY TRANSCRIPTIONAL REGULATOR"/>
    <property type="match status" value="1"/>
</dbReference>
<evidence type="ECO:0000256" key="2">
    <source>
        <dbReference type="ARBA" id="ARBA00023015"/>
    </source>
</evidence>
<comment type="similarity">
    <text evidence="1">Belongs to the LysR transcriptional regulatory family.</text>
</comment>
<dbReference type="PANTHER" id="PTHR30126">
    <property type="entry name" value="HTH-TYPE TRANSCRIPTIONAL REGULATOR"/>
    <property type="match status" value="1"/>
</dbReference>
<feature type="domain" description="HTH lysR-type" evidence="5">
    <location>
        <begin position="3"/>
        <end position="60"/>
    </location>
</feature>
<evidence type="ECO:0000256" key="4">
    <source>
        <dbReference type="ARBA" id="ARBA00023163"/>
    </source>
</evidence>
<dbReference type="Gene3D" id="1.10.10.10">
    <property type="entry name" value="Winged helix-like DNA-binding domain superfamily/Winged helix DNA-binding domain"/>
    <property type="match status" value="1"/>
</dbReference>
<dbReference type="Pfam" id="PF03466">
    <property type="entry name" value="LysR_substrate"/>
    <property type="match status" value="1"/>
</dbReference>
<dbReference type="Gene3D" id="3.40.190.10">
    <property type="entry name" value="Periplasmic binding protein-like II"/>
    <property type="match status" value="2"/>
</dbReference>
<name>A0A2S0PES5_9NEIS</name>
<dbReference type="RefSeq" id="WP_107890235.1">
    <property type="nucleotide sequence ID" value="NZ_CALFSO010000140.1"/>
</dbReference>
<accession>A0A2S0PES5</accession>
<dbReference type="Pfam" id="PF00126">
    <property type="entry name" value="HTH_1"/>
    <property type="match status" value="1"/>
</dbReference>
<organism evidence="6 7">
    <name type="scientific">Microvirgula aerodenitrificans</name>
    <dbReference type="NCBI Taxonomy" id="57480"/>
    <lineage>
        <taxon>Bacteria</taxon>
        <taxon>Pseudomonadati</taxon>
        <taxon>Pseudomonadota</taxon>
        <taxon>Betaproteobacteria</taxon>
        <taxon>Neisseriales</taxon>
        <taxon>Aquaspirillaceae</taxon>
        <taxon>Microvirgula</taxon>
    </lineage>
</organism>
<dbReference type="EMBL" id="CP028519">
    <property type="protein sequence ID" value="AVY95880.1"/>
    <property type="molecule type" value="Genomic_DNA"/>
</dbReference>
<dbReference type="Proteomes" id="UP000244173">
    <property type="component" value="Chromosome"/>
</dbReference>
<evidence type="ECO:0000256" key="1">
    <source>
        <dbReference type="ARBA" id="ARBA00009437"/>
    </source>
</evidence>
<dbReference type="InterPro" id="IPR036390">
    <property type="entry name" value="WH_DNA-bd_sf"/>
</dbReference>
<dbReference type="OrthoDB" id="5293066at2"/>
<dbReference type="InterPro" id="IPR000847">
    <property type="entry name" value="LysR_HTH_N"/>
</dbReference>
<reference evidence="6 7" key="1">
    <citation type="submission" date="2018-04" db="EMBL/GenBank/DDBJ databases">
        <title>Denitrifier Microvirgula.</title>
        <authorList>
            <person name="Anderson E."/>
            <person name="Jang J."/>
            <person name="Ishii S."/>
        </authorList>
    </citation>
    <scope>NUCLEOTIDE SEQUENCE [LARGE SCALE GENOMIC DNA]</scope>
    <source>
        <strain evidence="6 7">BE2.4</strain>
    </source>
</reference>
<dbReference type="GO" id="GO:0003700">
    <property type="term" value="F:DNA-binding transcription factor activity"/>
    <property type="evidence" value="ECO:0007669"/>
    <property type="project" value="InterPro"/>
</dbReference>
<evidence type="ECO:0000313" key="7">
    <source>
        <dbReference type="Proteomes" id="UP000244173"/>
    </source>
</evidence>
<sequence>MRLTLDALQVLDAIDRKGSFAAAAEELNRVPSAVTYAVQKLEQDLDVLLFDRGGHRARLTPVGQTLLRDGRYLLDAAFSLEQRVKQLARGWETELVIACGDWVPVTRLYPLVREFDAINAGTRIKFLHEVFGGAWDALISKRAHLAIGASEAAPTGVFSRQMGHADFLFAVAPDHPLAQEAQPLPPHVIRRFRAVVAADSSRTLAPRTSALLSGQDTLTVPRLEDKLAAQIAGLGVGFLPAQLAHDALERGDLVELLLEEPLHSTPISYAWAEKRPARALSWWLKRLAEPDMPDRLLLP</sequence>
<keyword evidence="2" id="KW-0805">Transcription regulation</keyword>
<dbReference type="InterPro" id="IPR005119">
    <property type="entry name" value="LysR_subst-bd"/>
</dbReference>
<gene>
    <name evidence="6" type="ORF">DAI18_18910</name>
</gene>
<dbReference type="InterPro" id="IPR036388">
    <property type="entry name" value="WH-like_DNA-bd_sf"/>
</dbReference>
<protein>
    <submittedName>
        <fullName evidence="6">LysR family transcriptional regulator</fullName>
    </submittedName>
</protein>
<evidence type="ECO:0000259" key="5">
    <source>
        <dbReference type="PROSITE" id="PS50931"/>
    </source>
</evidence>
<dbReference type="SUPFAM" id="SSF53850">
    <property type="entry name" value="Periplasmic binding protein-like II"/>
    <property type="match status" value="1"/>
</dbReference>
<keyword evidence="7" id="KW-1185">Reference proteome</keyword>
<dbReference type="AlphaFoldDB" id="A0A2S0PES5"/>
<evidence type="ECO:0000313" key="6">
    <source>
        <dbReference type="EMBL" id="AVY95880.1"/>
    </source>
</evidence>
<dbReference type="KEGG" id="maer:DAI18_18910"/>
<proteinExistence type="inferred from homology"/>
<dbReference type="STRING" id="1122240.GCA_000620105_03345"/>
<keyword evidence="3" id="KW-0238">DNA-binding</keyword>